<organism evidence="3 4">
    <name type="scientific">Besnoitia besnoiti</name>
    <name type="common">Apicomplexan protozoan</name>
    <dbReference type="NCBI Taxonomy" id="94643"/>
    <lineage>
        <taxon>Eukaryota</taxon>
        <taxon>Sar</taxon>
        <taxon>Alveolata</taxon>
        <taxon>Apicomplexa</taxon>
        <taxon>Conoidasida</taxon>
        <taxon>Coccidia</taxon>
        <taxon>Eucoccidiorida</taxon>
        <taxon>Eimeriorina</taxon>
        <taxon>Sarcocystidae</taxon>
        <taxon>Besnoitia</taxon>
    </lineage>
</organism>
<evidence type="ECO:0000256" key="1">
    <source>
        <dbReference type="SAM" id="MobiDB-lite"/>
    </source>
</evidence>
<protein>
    <recommendedName>
        <fullName evidence="2">CUE domain-containing protein</fullName>
    </recommendedName>
</protein>
<keyword evidence="4" id="KW-1185">Reference proteome</keyword>
<feature type="region of interest" description="Disordered" evidence="1">
    <location>
        <begin position="81"/>
        <end position="130"/>
    </location>
</feature>
<dbReference type="Pfam" id="PF00168">
    <property type="entry name" value="C2"/>
    <property type="match status" value="1"/>
</dbReference>
<dbReference type="CDD" id="cd14279">
    <property type="entry name" value="CUE"/>
    <property type="match status" value="1"/>
</dbReference>
<evidence type="ECO:0000313" key="4">
    <source>
        <dbReference type="Proteomes" id="UP000224006"/>
    </source>
</evidence>
<dbReference type="InterPro" id="IPR003892">
    <property type="entry name" value="CUE"/>
</dbReference>
<dbReference type="KEGG" id="bbes:BESB_045820"/>
<gene>
    <name evidence="3" type="ORF">BESB_045820</name>
</gene>
<sequence>MSADVSGKPAAPASFICAAVEAREEDASPVSSVTYSAHLDTAGSLVGVASPDRLAGPAAGAASPKGGDGAAARMDLHTKSAGVETPGRDPSGGSSCSGVLGSNSPTAAGGTHGGFSSPGLRATSPPRADPTKFAAVARPHALAAAGGLESGGGGSSSRGDAVLPDVVMIKLVIYAGMNMEGRKLYCKFYHGNCKHKTSAAAARRNPEWKEWFSIAHFPLKQTPILRIEVWGGGFLGKEVKGFCDVDLSPVLYDSILIDGLYDVRGCGGQIRVKLINMDLLPRWERTIAAEAALRAIGEDDPEGVLALMVDDLKRRFPAVPYEEIAVTLRAHDWKKALAATELANRGPQRVKATLAIRKHRTMAVDGPGQGCLSLNLSGAADSAKHESFMERKKRQQIREVARMLPDVDVEEVEFTLRANNWNLCAAVDELILAHRDTEAQPESKTEDIRITKLETLAQAGGFVAVEQHKGSLEVRHSSALRPVREGVGDKKFQQRRMVFEREKPNA</sequence>
<dbReference type="GeneID" id="40309512"/>
<comment type="caution">
    <text evidence="3">The sequence shown here is derived from an EMBL/GenBank/DDBJ whole genome shotgun (WGS) entry which is preliminary data.</text>
</comment>
<dbReference type="VEuPathDB" id="ToxoDB:BESB_045820"/>
<dbReference type="RefSeq" id="XP_029220399.1">
    <property type="nucleotide sequence ID" value="XM_029363033.1"/>
</dbReference>
<dbReference type="EMBL" id="NWUJ01000003">
    <property type="protein sequence ID" value="PFH36390.1"/>
    <property type="molecule type" value="Genomic_DNA"/>
</dbReference>
<feature type="domain" description="CUE" evidence="2">
    <location>
        <begin position="392"/>
        <end position="434"/>
    </location>
</feature>
<dbReference type="AlphaFoldDB" id="A0A2A9MLN7"/>
<dbReference type="InterPro" id="IPR000008">
    <property type="entry name" value="C2_dom"/>
</dbReference>
<reference evidence="3 4" key="1">
    <citation type="submission" date="2017-09" db="EMBL/GenBank/DDBJ databases">
        <title>Genome sequencing of Besnoitia besnoiti strain Bb-Ger1.</title>
        <authorList>
            <person name="Schares G."/>
            <person name="Venepally P."/>
            <person name="Lorenzi H.A."/>
        </authorList>
    </citation>
    <scope>NUCLEOTIDE SEQUENCE [LARGE SCALE GENOMIC DNA]</scope>
    <source>
        <strain evidence="3 4">Bb-Ger1</strain>
    </source>
</reference>
<evidence type="ECO:0000259" key="2">
    <source>
        <dbReference type="PROSITE" id="PS51140"/>
    </source>
</evidence>
<dbReference type="PROSITE" id="PS51140">
    <property type="entry name" value="CUE"/>
    <property type="match status" value="1"/>
</dbReference>
<dbReference type="GO" id="GO:0043130">
    <property type="term" value="F:ubiquitin binding"/>
    <property type="evidence" value="ECO:0007669"/>
    <property type="project" value="InterPro"/>
</dbReference>
<dbReference type="OrthoDB" id="329256at2759"/>
<accession>A0A2A9MLN7</accession>
<name>A0A2A9MLN7_BESBE</name>
<proteinExistence type="predicted"/>
<dbReference type="Proteomes" id="UP000224006">
    <property type="component" value="Chromosome III"/>
</dbReference>
<dbReference type="InterPro" id="IPR035892">
    <property type="entry name" value="C2_domain_sf"/>
</dbReference>
<evidence type="ECO:0000313" key="3">
    <source>
        <dbReference type="EMBL" id="PFH36390.1"/>
    </source>
</evidence>
<feature type="compositionally biased region" description="Low complexity" evidence="1">
    <location>
        <begin position="91"/>
        <end position="104"/>
    </location>
</feature>
<dbReference type="SUPFAM" id="SSF49562">
    <property type="entry name" value="C2 domain (Calcium/lipid-binding domain, CaLB)"/>
    <property type="match status" value="1"/>
</dbReference>
<dbReference type="Gene3D" id="2.60.40.150">
    <property type="entry name" value="C2 domain"/>
    <property type="match status" value="1"/>
</dbReference>